<feature type="signal peptide" evidence="3">
    <location>
        <begin position="1"/>
        <end position="19"/>
    </location>
</feature>
<dbReference type="HAMAP" id="MF_00634">
    <property type="entry name" value="UPF0235"/>
    <property type="match status" value="1"/>
</dbReference>
<dbReference type="OrthoDB" id="244097at2759"/>
<sequence length="270" mass="29082">MIFDLKAAVFVAATCLVFAEANEQAAAIQGLKIVNMGGDKKVRALSTTSKSGKSSSTHSSSATVLKKQISSKTTAKKRAAHSTKSVKRTSRTTAAKRRSASASASVKSASAKSASIKSASVNDDDSVSAINDRRKHKNSGNVSKNNALVQFSLLSFTLAAIGDIGIFKLFQEKKYATVELWIKPGAKESNVVQVENNIIHVQISAPPRDGEANKEVIRFMSQTMGLGKTELEILHGHKSREKILKVDIDNEEELKRISGILESLVLDNKD</sequence>
<dbReference type="Proteomes" id="UP000245699">
    <property type="component" value="Unassembled WGS sequence"/>
</dbReference>
<dbReference type="InterPro" id="IPR036591">
    <property type="entry name" value="YggU-like_sf"/>
</dbReference>
<comment type="similarity">
    <text evidence="1">Belongs to the UPF0235 family.</text>
</comment>
<dbReference type="NCBIfam" id="TIGR00251">
    <property type="entry name" value="DUF167 family protein"/>
    <property type="match status" value="1"/>
</dbReference>
<keyword evidence="5" id="KW-1185">Reference proteome</keyword>
<feature type="compositionally biased region" description="Basic residues" evidence="2">
    <location>
        <begin position="74"/>
        <end position="99"/>
    </location>
</feature>
<dbReference type="STRING" id="61424.A0A2T9YI96"/>
<dbReference type="AlphaFoldDB" id="A0A2T9YI96"/>
<dbReference type="SMART" id="SM01152">
    <property type="entry name" value="DUF167"/>
    <property type="match status" value="1"/>
</dbReference>
<name>A0A2T9YI96_9FUNG</name>
<dbReference type="PANTHER" id="PTHR13420:SF7">
    <property type="entry name" value="UPF0235 PROTEIN C15ORF40"/>
    <property type="match status" value="1"/>
</dbReference>
<keyword evidence="3" id="KW-0732">Signal</keyword>
<evidence type="ECO:0000256" key="3">
    <source>
        <dbReference type="SAM" id="SignalP"/>
    </source>
</evidence>
<dbReference type="Pfam" id="PF02594">
    <property type="entry name" value="DUF167"/>
    <property type="match status" value="1"/>
</dbReference>
<feature type="region of interest" description="Disordered" evidence="2">
    <location>
        <begin position="45"/>
        <end position="106"/>
    </location>
</feature>
<dbReference type="EMBL" id="MBFT01000387">
    <property type="protein sequence ID" value="PVU92050.1"/>
    <property type="molecule type" value="Genomic_DNA"/>
</dbReference>
<feature type="region of interest" description="Disordered" evidence="2">
    <location>
        <begin position="122"/>
        <end position="141"/>
    </location>
</feature>
<evidence type="ECO:0000313" key="4">
    <source>
        <dbReference type="EMBL" id="PVU92050.1"/>
    </source>
</evidence>
<evidence type="ECO:0000256" key="2">
    <source>
        <dbReference type="SAM" id="MobiDB-lite"/>
    </source>
</evidence>
<proteinExistence type="inferred from homology"/>
<comment type="caution">
    <text evidence="4">The sequence shown here is derived from an EMBL/GenBank/DDBJ whole genome shotgun (WGS) entry which is preliminary data.</text>
</comment>
<dbReference type="GO" id="GO:0005737">
    <property type="term" value="C:cytoplasm"/>
    <property type="evidence" value="ECO:0007669"/>
    <property type="project" value="TreeGrafter"/>
</dbReference>
<dbReference type="PANTHER" id="PTHR13420">
    <property type="entry name" value="UPF0235 PROTEIN C15ORF40"/>
    <property type="match status" value="1"/>
</dbReference>
<dbReference type="Gene3D" id="3.30.1200.10">
    <property type="entry name" value="YggU-like"/>
    <property type="match status" value="1"/>
</dbReference>
<gene>
    <name evidence="4" type="ORF">BB559_003871</name>
</gene>
<dbReference type="InterPro" id="IPR003746">
    <property type="entry name" value="DUF167"/>
</dbReference>
<feature type="compositionally biased region" description="Low complexity" evidence="2">
    <location>
        <begin position="46"/>
        <end position="63"/>
    </location>
</feature>
<dbReference type="SUPFAM" id="SSF69786">
    <property type="entry name" value="YggU-like"/>
    <property type="match status" value="1"/>
</dbReference>
<evidence type="ECO:0000313" key="5">
    <source>
        <dbReference type="Proteomes" id="UP000245699"/>
    </source>
</evidence>
<organism evidence="4 5">
    <name type="scientific">Furculomyces boomerangus</name>
    <dbReference type="NCBI Taxonomy" id="61424"/>
    <lineage>
        <taxon>Eukaryota</taxon>
        <taxon>Fungi</taxon>
        <taxon>Fungi incertae sedis</taxon>
        <taxon>Zoopagomycota</taxon>
        <taxon>Kickxellomycotina</taxon>
        <taxon>Harpellomycetes</taxon>
        <taxon>Harpellales</taxon>
        <taxon>Harpellaceae</taxon>
        <taxon>Furculomyces</taxon>
    </lineage>
</organism>
<accession>A0A2T9YI96</accession>
<reference evidence="4 5" key="1">
    <citation type="journal article" date="2018" name="MBio">
        <title>Comparative Genomics Reveals the Core Gene Toolbox for the Fungus-Insect Symbiosis.</title>
        <authorList>
            <person name="Wang Y."/>
            <person name="Stata M."/>
            <person name="Wang W."/>
            <person name="Stajich J.E."/>
            <person name="White M.M."/>
            <person name="Moncalvo J.M."/>
        </authorList>
    </citation>
    <scope>NUCLEOTIDE SEQUENCE [LARGE SCALE GENOMIC DNA]</scope>
    <source>
        <strain evidence="4 5">AUS-77-4</strain>
    </source>
</reference>
<protein>
    <submittedName>
        <fullName evidence="4">Uncharacterized protein</fullName>
    </submittedName>
</protein>
<evidence type="ECO:0000256" key="1">
    <source>
        <dbReference type="ARBA" id="ARBA00010364"/>
    </source>
</evidence>
<feature type="chain" id="PRO_5015607667" evidence="3">
    <location>
        <begin position="20"/>
        <end position="270"/>
    </location>
</feature>